<reference evidence="4 5" key="1">
    <citation type="journal article" date="2014" name="Nat. Commun.">
        <title>Multiple recent horizontal transfers of a large genomic region in cheese making fungi.</title>
        <authorList>
            <person name="Cheeseman K."/>
            <person name="Ropars J."/>
            <person name="Renault P."/>
            <person name="Dupont J."/>
            <person name="Gouzy J."/>
            <person name="Branca A."/>
            <person name="Abraham A.L."/>
            <person name="Ceppi M."/>
            <person name="Conseiller E."/>
            <person name="Debuchy R."/>
            <person name="Malagnac F."/>
            <person name="Goarin A."/>
            <person name="Silar P."/>
            <person name="Lacoste S."/>
            <person name="Sallet E."/>
            <person name="Bensimon A."/>
            <person name="Giraud T."/>
            <person name="Brygoo Y."/>
        </authorList>
    </citation>
    <scope>NUCLEOTIDE SEQUENCE [LARGE SCALE GENOMIC DNA]</scope>
    <source>
        <strain evidence="5">FM 013</strain>
    </source>
</reference>
<dbReference type="PROSITE" id="PS00061">
    <property type="entry name" value="ADH_SHORT"/>
    <property type="match status" value="1"/>
</dbReference>
<name>A0A0G4P0W8_PENC3</name>
<organism evidence="4 5">
    <name type="scientific">Penicillium camemberti (strain FM 013)</name>
    <dbReference type="NCBI Taxonomy" id="1429867"/>
    <lineage>
        <taxon>Eukaryota</taxon>
        <taxon>Fungi</taxon>
        <taxon>Dikarya</taxon>
        <taxon>Ascomycota</taxon>
        <taxon>Pezizomycotina</taxon>
        <taxon>Eurotiomycetes</taxon>
        <taxon>Eurotiomycetidae</taxon>
        <taxon>Eurotiales</taxon>
        <taxon>Aspergillaceae</taxon>
        <taxon>Penicillium</taxon>
    </lineage>
</organism>
<evidence type="ECO:0000313" key="4">
    <source>
        <dbReference type="EMBL" id="CRL19961.1"/>
    </source>
</evidence>
<dbReference type="InterPro" id="IPR036291">
    <property type="entry name" value="NAD(P)-bd_dom_sf"/>
</dbReference>
<comment type="similarity">
    <text evidence="1">Belongs to the short-chain dehydrogenases/reductases (SDR) family.</text>
</comment>
<dbReference type="AlphaFoldDB" id="A0A0G4P0W8"/>
<dbReference type="InterPro" id="IPR002347">
    <property type="entry name" value="SDR_fam"/>
</dbReference>
<dbReference type="InterPro" id="IPR020904">
    <property type="entry name" value="Sc_DH/Rdtase_CS"/>
</dbReference>
<protein>
    <submittedName>
        <fullName evidence="4">Short-chain dehydrogenase/reductase SDR</fullName>
    </submittedName>
</protein>
<evidence type="ECO:0000313" key="5">
    <source>
        <dbReference type="Proteomes" id="UP000053732"/>
    </source>
</evidence>
<dbReference type="PRINTS" id="PR00081">
    <property type="entry name" value="GDHRDH"/>
</dbReference>
<dbReference type="Gene3D" id="3.40.50.720">
    <property type="entry name" value="NAD(P)-binding Rossmann-like Domain"/>
    <property type="match status" value="1"/>
</dbReference>
<dbReference type="EMBL" id="HG793136">
    <property type="protein sequence ID" value="CRL19961.1"/>
    <property type="molecule type" value="Genomic_DNA"/>
</dbReference>
<accession>A0A0G4P0W8</accession>
<dbReference type="Proteomes" id="UP000053732">
    <property type="component" value="Unassembled WGS sequence"/>
</dbReference>
<evidence type="ECO:0000256" key="2">
    <source>
        <dbReference type="ARBA" id="ARBA00022857"/>
    </source>
</evidence>
<dbReference type="PANTHER" id="PTHR43669">
    <property type="entry name" value="5-KETO-D-GLUCONATE 5-REDUCTASE"/>
    <property type="match status" value="1"/>
</dbReference>
<dbReference type="GO" id="GO:0016491">
    <property type="term" value="F:oxidoreductase activity"/>
    <property type="evidence" value="ECO:0007669"/>
    <property type="project" value="UniProtKB-KW"/>
</dbReference>
<evidence type="ECO:0000256" key="1">
    <source>
        <dbReference type="ARBA" id="ARBA00006484"/>
    </source>
</evidence>
<dbReference type="SUPFAM" id="SSF51735">
    <property type="entry name" value="NAD(P)-binding Rossmann-fold domains"/>
    <property type="match status" value="1"/>
</dbReference>
<dbReference type="STRING" id="1429867.A0A0G4P0W8"/>
<gene>
    <name evidence="4" type="ORF">PCAMFM013_S003g000753</name>
</gene>
<keyword evidence="2" id="KW-0521">NADP</keyword>
<dbReference type="PANTHER" id="PTHR43669:SF15">
    <property type="entry name" value="OXIDOREDUCTASE, SHORT-CHAIN DEHYDROGENASE_REDUCTASE FAMILY (AFU_ORTHOLOGUE AFUA_1G01330)"/>
    <property type="match status" value="1"/>
</dbReference>
<proteinExistence type="inferred from homology"/>
<keyword evidence="5" id="KW-1185">Reference proteome</keyword>
<dbReference type="Pfam" id="PF00106">
    <property type="entry name" value="adh_short"/>
    <property type="match status" value="1"/>
</dbReference>
<sequence>MAFPYKHFLVIGATAGIGKALATRLIESGAKVTAVGRRQDRLDEFVQTFGAEHAKGERFDIGELAKIPDFVTRVMKESPDIDSIVFNAGVQNPFDLTDLDKFDLAAFHEEVKINFSSFVSLTHALLPYLQKNPNPTSLIFTGSNLAIVPAATLPAYSASKAALNVFTLCLREQLRHSNTKVVEISPPPVQTELHDYMGEDTGRQLGMPLDAFIQQVYQGLAEGKDQIVIGSIGPVDTFNGIVDTRRTAFENLSKMMRGGKP</sequence>
<evidence type="ECO:0000256" key="3">
    <source>
        <dbReference type="ARBA" id="ARBA00023002"/>
    </source>
</evidence>
<keyword evidence="3" id="KW-0560">Oxidoreductase</keyword>